<dbReference type="SUPFAM" id="SSF46458">
    <property type="entry name" value="Globin-like"/>
    <property type="match status" value="1"/>
</dbReference>
<evidence type="ECO:0000313" key="1">
    <source>
        <dbReference type="EMBL" id="ELT88789.1"/>
    </source>
</evidence>
<dbReference type="InterPro" id="IPR009050">
    <property type="entry name" value="Globin-like_sf"/>
</dbReference>
<name>R7T5U8_CAPTE</name>
<dbReference type="EMBL" id="KB311692">
    <property type="protein sequence ID" value="ELT88789.1"/>
    <property type="molecule type" value="Genomic_DNA"/>
</dbReference>
<reference evidence="2" key="3">
    <citation type="submission" date="2015-06" db="UniProtKB">
        <authorList>
            <consortium name="EnsemblMetazoa"/>
        </authorList>
    </citation>
    <scope>IDENTIFICATION</scope>
</reference>
<dbReference type="GO" id="GO:0019825">
    <property type="term" value="F:oxygen binding"/>
    <property type="evidence" value="ECO:0007669"/>
    <property type="project" value="InterPro"/>
</dbReference>
<evidence type="ECO:0000313" key="3">
    <source>
        <dbReference type="Proteomes" id="UP000014760"/>
    </source>
</evidence>
<dbReference type="EnsemblMetazoa" id="CapteT189648">
    <property type="protein sequence ID" value="CapteP189648"/>
    <property type="gene ID" value="CapteG189648"/>
</dbReference>
<dbReference type="Gene3D" id="1.10.490.10">
    <property type="entry name" value="Globins"/>
    <property type="match status" value="1"/>
</dbReference>
<sequence>MPKQRVRPQHTSPFLQQACSTGDLSRQRLTTLCELKLLEDQPWVILSLEHGGHALSMGCDQSKTVVSAEDVVTKNPGTELTIPVASVSAAATDQENGQLMQSGRLQVRELTEYQVDIIHSTWPLLSSDIAATGTSVFVDIFDNEPAIKKLFPYMQPNNNLVLPIEHLDKFPKFRPQRNQSN</sequence>
<keyword evidence="3" id="KW-1185">Reference proteome</keyword>
<proteinExistence type="predicted"/>
<dbReference type="HOGENOM" id="CLU_1490407_0_0_1"/>
<dbReference type="GO" id="GO:0020037">
    <property type="term" value="F:heme binding"/>
    <property type="evidence" value="ECO:0007669"/>
    <property type="project" value="InterPro"/>
</dbReference>
<reference evidence="3" key="1">
    <citation type="submission" date="2012-12" db="EMBL/GenBank/DDBJ databases">
        <authorList>
            <person name="Hellsten U."/>
            <person name="Grimwood J."/>
            <person name="Chapman J.A."/>
            <person name="Shapiro H."/>
            <person name="Aerts A."/>
            <person name="Otillar R.P."/>
            <person name="Terry A.Y."/>
            <person name="Boore J.L."/>
            <person name="Simakov O."/>
            <person name="Marletaz F."/>
            <person name="Cho S.-J."/>
            <person name="Edsinger-Gonzales E."/>
            <person name="Havlak P."/>
            <person name="Kuo D.-H."/>
            <person name="Larsson T."/>
            <person name="Lv J."/>
            <person name="Arendt D."/>
            <person name="Savage R."/>
            <person name="Osoegawa K."/>
            <person name="de Jong P."/>
            <person name="Lindberg D.R."/>
            <person name="Seaver E.C."/>
            <person name="Weisblat D.A."/>
            <person name="Putnam N.H."/>
            <person name="Grigoriev I.V."/>
            <person name="Rokhsar D.S."/>
        </authorList>
    </citation>
    <scope>NUCLEOTIDE SEQUENCE</scope>
    <source>
        <strain evidence="3">I ESC-2004</strain>
    </source>
</reference>
<dbReference type="AlphaFoldDB" id="R7T5U8"/>
<evidence type="ECO:0000313" key="2">
    <source>
        <dbReference type="EnsemblMetazoa" id="CapteP189648"/>
    </source>
</evidence>
<dbReference type="InterPro" id="IPR012292">
    <property type="entry name" value="Globin/Proto"/>
</dbReference>
<gene>
    <name evidence="1" type="ORF">CAPTEDRAFT_189648</name>
</gene>
<dbReference type="Proteomes" id="UP000014760">
    <property type="component" value="Unassembled WGS sequence"/>
</dbReference>
<dbReference type="OrthoDB" id="436496at2759"/>
<accession>R7T5U8</accession>
<dbReference type="EMBL" id="AMQN01015188">
    <property type="status" value="NOT_ANNOTATED_CDS"/>
    <property type="molecule type" value="Genomic_DNA"/>
</dbReference>
<protein>
    <submittedName>
        <fullName evidence="1 2">Uncharacterized protein</fullName>
    </submittedName>
</protein>
<organism evidence="1">
    <name type="scientific">Capitella teleta</name>
    <name type="common">Polychaete worm</name>
    <dbReference type="NCBI Taxonomy" id="283909"/>
    <lineage>
        <taxon>Eukaryota</taxon>
        <taxon>Metazoa</taxon>
        <taxon>Spiralia</taxon>
        <taxon>Lophotrochozoa</taxon>
        <taxon>Annelida</taxon>
        <taxon>Polychaeta</taxon>
        <taxon>Sedentaria</taxon>
        <taxon>Scolecida</taxon>
        <taxon>Capitellidae</taxon>
        <taxon>Capitella</taxon>
    </lineage>
</organism>
<reference evidence="1 3" key="2">
    <citation type="journal article" date="2013" name="Nature">
        <title>Insights into bilaterian evolution from three spiralian genomes.</title>
        <authorList>
            <person name="Simakov O."/>
            <person name="Marletaz F."/>
            <person name="Cho S.J."/>
            <person name="Edsinger-Gonzales E."/>
            <person name="Havlak P."/>
            <person name="Hellsten U."/>
            <person name="Kuo D.H."/>
            <person name="Larsson T."/>
            <person name="Lv J."/>
            <person name="Arendt D."/>
            <person name="Savage R."/>
            <person name="Osoegawa K."/>
            <person name="de Jong P."/>
            <person name="Grimwood J."/>
            <person name="Chapman J.A."/>
            <person name="Shapiro H."/>
            <person name="Aerts A."/>
            <person name="Otillar R.P."/>
            <person name="Terry A.Y."/>
            <person name="Boore J.L."/>
            <person name="Grigoriev I.V."/>
            <person name="Lindberg D.R."/>
            <person name="Seaver E.C."/>
            <person name="Weisblat D.A."/>
            <person name="Putnam N.H."/>
            <person name="Rokhsar D.S."/>
        </authorList>
    </citation>
    <scope>NUCLEOTIDE SEQUENCE</scope>
    <source>
        <strain evidence="1 3">I ESC-2004</strain>
    </source>
</reference>